<gene>
    <name evidence="3" type="ORF">HK103_005126</name>
</gene>
<evidence type="ECO:0000313" key="4">
    <source>
        <dbReference type="Proteomes" id="UP001210925"/>
    </source>
</evidence>
<sequence>MGTQAPTTTSQSSPTATNIDSNSNTGPNLIVIIVPVVIVVLLLVALGVYFGRSKKKPSNSFSSTPITTISDSPPFSTPSNEANSSGAIAYSANADYQPLDRQPPITLSSNTVYNEPSDTFFLSNQVAELPINPRRLETIGSIRNSQPPLLKLDDAERVDQEPRAIEVHDQPPILKF</sequence>
<dbReference type="EMBL" id="JADGKB010000046">
    <property type="protein sequence ID" value="KAJ3256753.1"/>
    <property type="molecule type" value="Genomic_DNA"/>
</dbReference>
<feature type="region of interest" description="Disordered" evidence="1">
    <location>
        <begin position="55"/>
        <end position="95"/>
    </location>
</feature>
<dbReference type="Proteomes" id="UP001210925">
    <property type="component" value="Unassembled WGS sequence"/>
</dbReference>
<keyword evidence="2" id="KW-1133">Transmembrane helix</keyword>
<evidence type="ECO:0000313" key="3">
    <source>
        <dbReference type="EMBL" id="KAJ3256753.1"/>
    </source>
</evidence>
<feature type="compositionally biased region" description="Low complexity" evidence="1">
    <location>
        <begin position="58"/>
        <end position="79"/>
    </location>
</feature>
<feature type="compositionally biased region" description="Low complexity" evidence="1">
    <location>
        <begin position="1"/>
        <end position="17"/>
    </location>
</feature>
<organism evidence="3 4">
    <name type="scientific">Boothiomyces macroporosus</name>
    <dbReference type="NCBI Taxonomy" id="261099"/>
    <lineage>
        <taxon>Eukaryota</taxon>
        <taxon>Fungi</taxon>
        <taxon>Fungi incertae sedis</taxon>
        <taxon>Chytridiomycota</taxon>
        <taxon>Chytridiomycota incertae sedis</taxon>
        <taxon>Chytridiomycetes</taxon>
        <taxon>Rhizophydiales</taxon>
        <taxon>Terramycetaceae</taxon>
        <taxon>Boothiomyces</taxon>
    </lineage>
</organism>
<feature type="region of interest" description="Disordered" evidence="1">
    <location>
        <begin position="1"/>
        <end position="21"/>
    </location>
</feature>
<feature type="transmembrane region" description="Helical" evidence="2">
    <location>
        <begin position="29"/>
        <end position="50"/>
    </location>
</feature>
<keyword evidence="2" id="KW-0812">Transmembrane</keyword>
<evidence type="ECO:0000256" key="1">
    <source>
        <dbReference type="SAM" id="MobiDB-lite"/>
    </source>
</evidence>
<keyword evidence="2" id="KW-0472">Membrane</keyword>
<dbReference type="AlphaFoldDB" id="A0AAD5UJ75"/>
<proteinExistence type="predicted"/>
<name>A0AAD5UJ75_9FUNG</name>
<comment type="caution">
    <text evidence="3">The sequence shown here is derived from an EMBL/GenBank/DDBJ whole genome shotgun (WGS) entry which is preliminary data.</text>
</comment>
<reference evidence="3" key="1">
    <citation type="submission" date="2020-05" db="EMBL/GenBank/DDBJ databases">
        <title>Phylogenomic resolution of chytrid fungi.</title>
        <authorList>
            <person name="Stajich J.E."/>
            <person name="Amses K."/>
            <person name="Simmons R."/>
            <person name="Seto K."/>
            <person name="Myers J."/>
            <person name="Bonds A."/>
            <person name="Quandt C.A."/>
            <person name="Barry K."/>
            <person name="Liu P."/>
            <person name="Grigoriev I."/>
            <person name="Longcore J.E."/>
            <person name="James T.Y."/>
        </authorList>
    </citation>
    <scope>NUCLEOTIDE SEQUENCE</scope>
    <source>
        <strain evidence="3">PLAUS21</strain>
    </source>
</reference>
<evidence type="ECO:0000256" key="2">
    <source>
        <dbReference type="SAM" id="Phobius"/>
    </source>
</evidence>
<protein>
    <submittedName>
        <fullName evidence="3">Uncharacterized protein</fullName>
    </submittedName>
</protein>
<keyword evidence="4" id="KW-1185">Reference proteome</keyword>
<accession>A0AAD5UJ75</accession>